<evidence type="ECO:0000259" key="2">
    <source>
        <dbReference type="Pfam" id="PF24906"/>
    </source>
</evidence>
<feature type="domain" description="WRKY19-like zinc finger" evidence="2">
    <location>
        <begin position="330"/>
        <end position="352"/>
    </location>
</feature>
<dbReference type="AlphaFoldDB" id="W4H8E0"/>
<dbReference type="VEuPathDB" id="FungiDB:H257_01590"/>
<evidence type="ECO:0000313" key="3">
    <source>
        <dbReference type="EMBL" id="ETV88305.1"/>
    </source>
</evidence>
<dbReference type="InterPro" id="IPR056866">
    <property type="entry name" value="Znf_WRKY19"/>
</dbReference>
<evidence type="ECO:0000256" key="1">
    <source>
        <dbReference type="SAM" id="MobiDB-lite"/>
    </source>
</evidence>
<proteinExistence type="predicted"/>
<dbReference type="STRING" id="112090.W4H8E0"/>
<dbReference type="RefSeq" id="XP_009823168.1">
    <property type="nucleotide sequence ID" value="XM_009824866.1"/>
</dbReference>
<reference evidence="3" key="1">
    <citation type="submission" date="2013-12" db="EMBL/GenBank/DDBJ databases">
        <title>The Genome Sequence of Aphanomyces astaci APO3.</title>
        <authorList>
            <consortium name="The Broad Institute Genomics Platform"/>
            <person name="Russ C."/>
            <person name="Tyler B."/>
            <person name="van West P."/>
            <person name="Dieguez-Uribeondo J."/>
            <person name="Young S.K."/>
            <person name="Zeng Q."/>
            <person name="Gargeya S."/>
            <person name="Fitzgerald M."/>
            <person name="Abouelleil A."/>
            <person name="Alvarado L."/>
            <person name="Chapman S.B."/>
            <person name="Gainer-Dewar J."/>
            <person name="Goldberg J."/>
            <person name="Griggs A."/>
            <person name="Gujja S."/>
            <person name="Hansen M."/>
            <person name="Howarth C."/>
            <person name="Imamovic A."/>
            <person name="Ireland A."/>
            <person name="Larimer J."/>
            <person name="McCowan C."/>
            <person name="Murphy C."/>
            <person name="Pearson M."/>
            <person name="Poon T.W."/>
            <person name="Priest M."/>
            <person name="Roberts A."/>
            <person name="Saif S."/>
            <person name="Shea T."/>
            <person name="Sykes S."/>
            <person name="Wortman J."/>
            <person name="Nusbaum C."/>
            <person name="Birren B."/>
        </authorList>
    </citation>
    <scope>NUCLEOTIDE SEQUENCE [LARGE SCALE GENOMIC DNA]</scope>
    <source>
        <strain evidence="3">APO3</strain>
    </source>
</reference>
<dbReference type="Pfam" id="PF24906">
    <property type="entry name" value="Zf_WRKY19"/>
    <property type="match status" value="2"/>
</dbReference>
<dbReference type="GeneID" id="20803586"/>
<dbReference type="PANTHER" id="PTHR31827">
    <property type="entry name" value="EMB|CAB89363.1"/>
    <property type="match status" value="1"/>
</dbReference>
<sequence length="608" mass="65832">MQQPSISTLGNATLVAIPLWFPATPYRLVVPKPTDKSVHVASNRDDYAAAVRYMRRKRHRSIETVVDGAPSWRVSTNLPHHCSTTLRHFCICPLTRMTSATTVSHASYNQLGNSPSLFTDEDMWTIDTILGSDDLLTLDDDIQKDLDFLTSASTISAHPLTILTTPDALMNQAFASESEACFSPQPRPRPRHSLDMMTLETLPLDVLTFVDHPSKRKSFAGLTVVPMMKSMPSLPVQPQQMLNNQSPLSPIKSPKKCKQCMATGCTRRAQSNNRCKSHGGGARCTVAGCGKSSQGGGLCRAHGGGKKCKFPGCTKGTQRLGLCYLHGGIRRCTFNGCVKKDRGNGFCISHGGGKKCSAPKCTMPVTKGTTCMKHAPPPPPVVKMEPMPSFMGRAIAMMSPVLYCNRHNPLGNGSGSCMAMHLLESAYRIEELLSDDDSDSDAEDKRTAITRARHMGSGISNAGNRHKQDKKASIVMAPPSSKAAVDKVFFADVKPFVLDGGDLEHLPQTSDDRSKHVHAQIFGRNNNAKPSPPPPLPAVTLLLPPVSPVVLSARSSANATARRQHPQPSWEVPEPLTTTGTSHQVIEQAMVTCCPLLADEVTTIEAFN</sequence>
<protein>
    <recommendedName>
        <fullName evidence="2">WRKY19-like zinc finger domain-containing protein</fullName>
    </recommendedName>
</protein>
<dbReference type="OrthoDB" id="69635at2759"/>
<feature type="region of interest" description="Disordered" evidence="1">
    <location>
        <begin position="554"/>
        <end position="577"/>
    </location>
</feature>
<feature type="domain" description="WRKY19-like zinc finger" evidence="2">
    <location>
        <begin position="305"/>
        <end position="328"/>
    </location>
</feature>
<accession>W4H8E0</accession>
<name>W4H8E0_APHAT</name>
<organism evidence="3">
    <name type="scientific">Aphanomyces astaci</name>
    <name type="common">Crayfish plague agent</name>
    <dbReference type="NCBI Taxonomy" id="112090"/>
    <lineage>
        <taxon>Eukaryota</taxon>
        <taxon>Sar</taxon>
        <taxon>Stramenopiles</taxon>
        <taxon>Oomycota</taxon>
        <taxon>Saprolegniomycetes</taxon>
        <taxon>Saprolegniales</taxon>
        <taxon>Verrucalvaceae</taxon>
        <taxon>Aphanomyces</taxon>
    </lineage>
</organism>
<dbReference type="PANTHER" id="PTHR31827:SF1">
    <property type="entry name" value="EMB|CAB89363.1"/>
    <property type="match status" value="1"/>
</dbReference>
<gene>
    <name evidence="3" type="ORF">H257_01590</name>
</gene>
<dbReference type="EMBL" id="KI913115">
    <property type="protein sequence ID" value="ETV88305.1"/>
    <property type="molecule type" value="Genomic_DNA"/>
</dbReference>